<feature type="domain" description="U-box" evidence="2">
    <location>
        <begin position="149"/>
        <end position="340"/>
    </location>
</feature>
<dbReference type="PANTHER" id="PTHR47873:SF1">
    <property type="entry name" value="ARM REPEAT SUPERFAMILY PROTEIN"/>
    <property type="match status" value="1"/>
</dbReference>
<sequence length="345" mass="36749">MRTAHQQNNQNSKKTASLFSCAFFRQCTDSPLSPTPPHTSPPHLPPTLPLPPPPPRSVASNRLLISPPPLGAFHHHHHPSKPSSSSSSSSSSASHSFTQWRFPPTYHHPPPVPPLAVPAAEVEPTPSSELIELYHMAELHFTSGSDSDHLTALHVLERILVPNPPSDTVHGNAAVVPAAVMNGVILHLKEQHHLGGVKSATKVLLALCLSESNRHVAVECGGAARVLDALPDMEGSVAERALAALDLMCTVSEGAAQVGAHALAVPMLVEVMGRMEGRGREYAISVLAAVYGGEDHHLWDVAPAEEVARAVLLAMQQGDCSARGKRKGAQLLKVLQENAKLDLTQ</sequence>
<gene>
    <name evidence="3" type="ORF">RND81_03G150600</name>
</gene>
<evidence type="ECO:0000259" key="2">
    <source>
        <dbReference type="Pfam" id="PF25598"/>
    </source>
</evidence>
<dbReference type="InterPro" id="IPR011989">
    <property type="entry name" value="ARM-like"/>
</dbReference>
<accession>A0AAW1M6Z4</accession>
<feature type="region of interest" description="Disordered" evidence="1">
    <location>
        <begin position="30"/>
        <end position="104"/>
    </location>
</feature>
<feature type="compositionally biased region" description="Pro residues" evidence="1">
    <location>
        <begin position="33"/>
        <end position="56"/>
    </location>
</feature>
<dbReference type="AlphaFoldDB" id="A0AAW1M6Z4"/>
<reference evidence="3" key="1">
    <citation type="submission" date="2024-03" db="EMBL/GenBank/DDBJ databases">
        <title>WGS assembly of Saponaria officinalis var. Norfolk2.</title>
        <authorList>
            <person name="Jenkins J."/>
            <person name="Shu S."/>
            <person name="Grimwood J."/>
            <person name="Barry K."/>
            <person name="Goodstein D."/>
            <person name="Schmutz J."/>
            <person name="Leebens-Mack J."/>
            <person name="Osbourn A."/>
        </authorList>
    </citation>
    <scope>NUCLEOTIDE SEQUENCE [LARGE SCALE GENOMIC DNA]</scope>
    <source>
        <strain evidence="3">JIC</strain>
    </source>
</reference>
<dbReference type="PANTHER" id="PTHR47873">
    <property type="entry name" value="ARM REPEAT SUPERFAMILY PROTEIN"/>
    <property type="match status" value="1"/>
</dbReference>
<dbReference type="Gene3D" id="1.25.10.10">
    <property type="entry name" value="Leucine-rich Repeat Variant"/>
    <property type="match status" value="1"/>
</dbReference>
<dbReference type="EMBL" id="JBDFQZ010000003">
    <property type="protein sequence ID" value="KAK9742133.1"/>
    <property type="molecule type" value="Genomic_DNA"/>
</dbReference>
<comment type="caution">
    <text evidence="3">The sequence shown here is derived from an EMBL/GenBank/DDBJ whole genome shotgun (WGS) entry which is preliminary data.</text>
</comment>
<feature type="compositionally biased region" description="Low complexity" evidence="1">
    <location>
        <begin position="81"/>
        <end position="96"/>
    </location>
</feature>
<dbReference type="InterPro" id="IPR058678">
    <property type="entry name" value="ARM_PUB"/>
</dbReference>
<organism evidence="3 4">
    <name type="scientific">Saponaria officinalis</name>
    <name type="common">Common soapwort</name>
    <name type="synonym">Lychnis saponaria</name>
    <dbReference type="NCBI Taxonomy" id="3572"/>
    <lineage>
        <taxon>Eukaryota</taxon>
        <taxon>Viridiplantae</taxon>
        <taxon>Streptophyta</taxon>
        <taxon>Embryophyta</taxon>
        <taxon>Tracheophyta</taxon>
        <taxon>Spermatophyta</taxon>
        <taxon>Magnoliopsida</taxon>
        <taxon>eudicotyledons</taxon>
        <taxon>Gunneridae</taxon>
        <taxon>Pentapetalae</taxon>
        <taxon>Caryophyllales</taxon>
        <taxon>Caryophyllaceae</taxon>
        <taxon>Caryophylleae</taxon>
        <taxon>Saponaria</taxon>
    </lineage>
</organism>
<dbReference type="SUPFAM" id="SSF48371">
    <property type="entry name" value="ARM repeat"/>
    <property type="match status" value="1"/>
</dbReference>
<dbReference type="Proteomes" id="UP001443914">
    <property type="component" value="Unassembled WGS sequence"/>
</dbReference>
<dbReference type="Pfam" id="PF25598">
    <property type="entry name" value="ARM_PUB"/>
    <property type="match status" value="1"/>
</dbReference>
<keyword evidence="4" id="KW-1185">Reference proteome</keyword>
<evidence type="ECO:0000313" key="4">
    <source>
        <dbReference type="Proteomes" id="UP001443914"/>
    </source>
</evidence>
<dbReference type="InterPro" id="IPR016024">
    <property type="entry name" value="ARM-type_fold"/>
</dbReference>
<name>A0AAW1M6Z4_SAPOF</name>
<evidence type="ECO:0000256" key="1">
    <source>
        <dbReference type="SAM" id="MobiDB-lite"/>
    </source>
</evidence>
<evidence type="ECO:0000313" key="3">
    <source>
        <dbReference type="EMBL" id="KAK9742133.1"/>
    </source>
</evidence>
<proteinExistence type="predicted"/>
<protein>
    <recommendedName>
        <fullName evidence="2">U-box domain-containing protein</fullName>
    </recommendedName>
</protein>